<gene>
    <name evidence="1" type="primary">Rep 43</name>
</gene>
<evidence type="ECO:0000313" key="1">
    <source>
        <dbReference type="EMBL" id="BAB58973.1"/>
    </source>
</evidence>
<proteinExistence type="predicted"/>
<organism evidence="1">
    <name type="scientific">Bacillus sp. KSM-KP43</name>
    <dbReference type="NCBI Taxonomy" id="109322"/>
    <lineage>
        <taxon>Bacteria</taxon>
        <taxon>Bacillati</taxon>
        <taxon>Bacillota</taxon>
        <taxon>Bacilli</taxon>
        <taxon>Bacillales</taxon>
        <taxon>Bacillaceae</taxon>
        <taxon>Bacillus</taxon>
    </lineage>
</organism>
<dbReference type="Gene3D" id="3.30.70.1790">
    <property type="entry name" value="RepB DNA-primase, N-terminal domain"/>
    <property type="match status" value="1"/>
</dbReference>
<protein>
    <submittedName>
        <fullName evidence="1">Replication protein</fullName>
    </submittedName>
</protein>
<sequence>MENANSIQKAQYHAWFQHSDADGWITVARKGESNSFIQKHYKPTELADKLTEWLGEDVFFSQNTFYRPQRSIENVRQLRSLYTDLDFYLFNYDPSWVMGKLQHEFFGQSIPEPNLIIFSGQGIVLIWLLDPVPHKALPLWQAVQNHFLSQLEELGGDPKAADAARVFRIAGSVNSKNGAEVRAEFRHDHKYQLRQLQYDYLPELNDEINPPKKKKRGRKKRVAQLFNTYKLHYARLMDLVRLVELRNYQVKGHRELICFLYRYWQCCYSNDPSEALNQTMTLNLQFSAPLTLREVERATRSAEKAWEARNNEEANKIAIDKGYPGAGYNISNKKLISWLDISSDEMTHLSTIIDGLEKNRRKRIANMEMRREQGVKPREEYIKEQHAKTDNQLTNLQQALQENPKAKRKDLAAILGVSVFRIDQLKRQLKSL</sequence>
<dbReference type="EMBL" id="AB034994">
    <property type="protein sequence ID" value="BAB58973.1"/>
    <property type="molecule type" value="Genomic_DNA"/>
</dbReference>
<name>Q93RK7_9BACI</name>
<reference evidence="1" key="1">
    <citation type="submission" date="1999-11" db="EMBL/GenBank/DDBJ databases">
        <title>A novel plasmid isolated from an alkaline Bacillus strain.</title>
        <authorList>
            <person name="Hatada Y."/>
            <person name="Ito S."/>
        </authorList>
    </citation>
    <scope>NUCLEOTIDE SEQUENCE</scope>
    <source>
        <strain evidence="1">KSM-KP43</strain>
    </source>
</reference>
<dbReference type="AlphaFoldDB" id="Q93RK7"/>
<accession>Q93RK7</accession>